<keyword evidence="2" id="KW-1185">Reference proteome</keyword>
<gene>
    <name evidence="1" type="ORF">DD238_006170</name>
</gene>
<proteinExistence type="predicted"/>
<evidence type="ECO:0000313" key="2">
    <source>
        <dbReference type="Proteomes" id="UP000282087"/>
    </source>
</evidence>
<protein>
    <recommendedName>
        <fullName evidence="3">Reverse transcriptase RNase H-like domain-containing protein</fullName>
    </recommendedName>
</protein>
<reference evidence="1 2" key="1">
    <citation type="submission" date="2018-06" db="EMBL/GenBank/DDBJ databases">
        <title>Comparative genomics of downy mildews reveals potential adaptations to biotrophy.</title>
        <authorList>
            <person name="Fletcher K."/>
            <person name="Klosterman S.J."/>
            <person name="Derevnina L."/>
            <person name="Martin F."/>
            <person name="Koike S."/>
            <person name="Reyes Chin-Wo S."/>
            <person name="Mou B."/>
            <person name="Michelmore R."/>
        </authorList>
    </citation>
    <scope>NUCLEOTIDE SEQUENCE [LARGE SCALE GENOMIC DNA]</scope>
    <source>
        <strain evidence="1 2">R14</strain>
    </source>
</reference>
<dbReference type="AlphaFoldDB" id="A0A3M6VWC5"/>
<evidence type="ECO:0000313" key="1">
    <source>
        <dbReference type="EMBL" id="RMX69550.1"/>
    </source>
</evidence>
<dbReference type="Proteomes" id="UP000282087">
    <property type="component" value="Unassembled WGS sequence"/>
</dbReference>
<comment type="caution">
    <text evidence="1">The sequence shown here is derived from an EMBL/GenBank/DDBJ whole genome shotgun (WGS) entry which is preliminary data.</text>
</comment>
<dbReference type="EMBL" id="QLLG01000021">
    <property type="protein sequence ID" value="RMX69550.1"/>
    <property type="molecule type" value="Genomic_DNA"/>
</dbReference>
<evidence type="ECO:0008006" key="3">
    <source>
        <dbReference type="Google" id="ProtNLM"/>
    </source>
</evidence>
<sequence>MDRMMMFFSQFDFFLHHVKGQSNVVADALSRPPFSGEHSNEPTVPTSHVPALSHVVQGV</sequence>
<name>A0A3M6VWC5_9STRA</name>
<accession>A0A3M6VWC5</accession>
<organism evidence="1 2">
    <name type="scientific">Peronospora effusa</name>
    <dbReference type="NCBI Taxonomy" id="542832"/>
    <lineage>
        <taxon>Eukaryota</taxon>
        <taxon>Sar</taxon>
        <taxon>Stramenopiles</taxon>
        <taxon>Oomycota</taxon>
        <taxon>Peronosporomycetes</taxon>
        <taxon>Peronosporales</taxon>
        <taxon>Peronosporaceae</taxon>
        <taxon>Peronospora</taxon>
    </lineage>
</organism>
<dbReference type="VEuPathDB" id="FungiDB:DD237_005643"/>